<evidence type="ECO:0000313" key="2">
    <source>
        <dbReference type="EMBL" id="QOY84916.1"/>
    </source>
</evidence>
<feature type="signal peptide" evidence="1">
    <location>
        <begin position="1"/>
        <end position="21"/>
    </location>
</feature>
<organism evidence="2 3">
    <name type="scientific">Paludibaculum fermentans</name>
    <dbReference type="NCBI Taxonomy" id="1473598"/>
    <lineage>
        <taxon>Bacteria</taxon>
        <taxon>Pseudomonadati</taxon>
        <taxon>Acidobacteriota</taxon>
        <taxon>Terriglobia</taxon>
        <taxon>Bryobacterales</taxon>
        <taxon>Bryobacteraceae</taxon>
        <taxon>Paludibaculum</taxon>
    </lineage>
</organism>
<dbReference type="EMBL" id="CP063849">
    <property type="protein sequence ID" value="QOY84916.1"/>
    <property type="molecule type" value="Genomic_DNA"/>
</dbReference>
<accession>A0A7S7NJR2</accession>
<dbReference type="AlphaFoldDB" id="A0A7S7NJR2"/>
<keyword evidence="1" id="KW-0732">Signal</keyword>
<dbReference type="Proteomes" id="UP000593892">
    <property type="component" value="Chromosome"/>
</dbReference>
<sequence>MVKSILICAASVFILANLAGAHPLVASPNGVLSLATTDHRGVLARGSVFVVTGVELANGAAVSAEVPYPQELNGVSVAIVSADGAVAALAYMVSTAETRLVAIVPSFLPAGDYVVTVTNNGESSEGTAVKVADASFGLVTNTGSAGGGVSGRILKEGVEPSALTFVNSALPGSTLELDATGLGPLETPDNEFPVEANWREGVVVVLGGVEIPVSYIGRNPLKPGYDKVVFSLPSDVTLAGCLTMFQLKLGDTVSIQYSLPLAAIPAEAAPAESGAVSGEVEAPPVAPSGAVCRGLAGVSLNGLQTLSQGGTLIGGGMTLNRVTSTVRSGAITYTQTSDFFSGGFVQWTAEQFLDNLARGQFQLAGRDANGCVVWDVPVTSGGVYVDAGDGLALNGPAWNVAVPRNVADPNIYNVTLNSVLTGLPTPVITPSLGLNLVGGHYELSGQGGSVVGPFSVGLDVSDAFTWTNQGAFTDKLDRTKDLVFTWTGGQPGDMIVASGYAHGPAPEDSAKLVTRAFSCYTTADQGKVTLAASQLQKLPVIAAIKYTDPSGAWMANISLAHSNPDNTGFFSAPLVNGGTTESAGFRFGYSYAVGPLTIP</sequence>
<evidence type="ECO:0000256" key="1">
    <source>
        <dbReference type="SAM" id="SignalP"/>
    </source>
</evidence>
<gene>
    <name evidence="2" type="ORF">IRI77_18840</name>
</gene>
<dbReference type="KEGG" id="pfer:IRI77_18840"/>
<name>A0A7S7NJR2_PALFE</name>
<dbReference type="RefSeq" id="WP_194446586.1">
    <property type="nucleotide sequence ID" value="NZ_CP063849.1"/>
</dbReference>
<protein>
    <submittedName>
        <fullName evidence="2">Uncharacterized protein</fullName>
    </submittedName>
</protein>
<reference evidence="2 3" key="1">
    <citation type="submission" date="2020-10" db="EMBL/GenBank/DDBJ databases">
        <title>Complete genome sequence of Paludibaculum fermentans P105T, a facultatively anaerobic acidobacterium capable of dissimilatory Fe(III) reduction.</title>
        <authorList>
            <person name="Dedysh S.N."/>
            <person name="Beletsky A.V."/>
            <person name="Kulichevskaya I.S."/>
            <person name="Mardanov A.V."/>
            <person name="Ravin N.V."/>
        </authorList>
    </citation>
    <scope>NUCLEOTIDE SEQUENCE [LARGE SCALE GENOMIC DNA]</scope>
    <source>
        <strain evidence="2 3">P105</strain>
    </source>
</reference>
<dbReference type="NCBIfam" id="TIGR03437">
    <property type="entry name" value="Soli_cterm"/>
    <property type="match status" value="1"/>
</dbReference>
<evidence type="ECO:0000313" key="3">
    <source>
        <dbReference type="Proteomes" id="UP000593892"/>
    </source>
</evidence>
<proteinExistence type="predicted"/>
<keyword evidence="3" id="KW-1185">Reference proteome</keyword>
<feature type="chain" id="PRO_5032513428" evidence="1">
    <location>
        <begin position="22"/>
        <end position="599"/>
    </location>
</feature>
<dbReference type="InterPro" id="IPR017803">
    <property type="entry name" value="CHP03437_C"/>
</dbReference>